<reference evidence="3 4" key="1">
    <citation type="submission" date="2016-10" db="EMBL/GenBank/DDBJ databases">
        <authorList>
            <person name="de Groot N.N."/>
        </authorList>
    </citation>
    <scope>NUCLEOTIDE SEQUENCE [LARGE SCALE GENOMIC DNA]</scope>
    <source>
        <strain evidence="3 4">CGMCC 4.3143</strain>
    </source>
</reference>
<gene>
    <name evidence="3" type="ORF">SAMN05216377_116156</name>
</gene>
<evidence type="ECO:0000313" key="4">
    <source>
        <dbReference type="Proteomes" id="UP000198967"/>
    </source>
</evidence>
<feature type="domain" description="Thioesterase" evidence="2">
    <location>
        <begin position="179"/>
        <end position="257"/>
    </location>
</feature>
<dbReference type="Proteomes" id="UP000198967">
    <property type="component" value="Unassembled WGS sequence"/>
</dbReference>
<dbReference type="CDD" id="cd03443">
    <property type="entry name" value="PaaI_thioesterase"/>
    <property type="match status" value="1"/>
</dbReference>
<keyword evidence="4" id="KW-1185">Reference proteome</keyword>
<organism evidence="3 4">
    <name type="scientific">Pseudonocardia oroxyli</name>
    <dbReference type="NCBI Taxonomy" id="366584"/>
    <lineage>
        <taxon>Bacteria</taxon>
        <taxon>Bacillati</taxon>
        <taxon>Actinomycetota</taxon>
        <taxon>Actinomycetes</taxon>
        <taxon>Pseudonocardiales</taxon>
        <taxon>Pseudonocardiaceae</taxon>
        <taxon>Pseudonocardia</taxon>
    </lineage>
</organism>
<dbReference type="STRING" id="366584.SAMN05216377_116156"/>
<accession>A0A1G7Y1S5</accession>
<dbReference type="EMBL" id="FNBE01000016">
    <property type="protein sequence ID" value="SDG90347.1"/>
    <property type="molecule type" value="Genomic_DNA"/>
</dbReference>
<dbReference type="SUPFAM" id="SSF54637">
    <property type="entry name" value="Thioesterase/thiol ester dehydrase-isomerase"/>
    <property type="match status" value="1"/>
</dbReference>
<dbReference type="InterPro" id="IPR029069">
    <property type="entry name" value="HotDog_dom_sf"/>
</dbReference>
<evidence type="ECO:0000313" key="3">
    <source>
        <dbReference type="EMBL" id="SDG90347.1"/>
    </source>
</evidence>
<dbReference type="InterPro" id="IPR006683">
    <property type="entry name" value="Thioestr_dom"/>
</dbReference>
<sequence length="274" mass="28864">MGIDGGDAGELVDPADQARGLRFAGRIAEDFKLANGTWVDCAGIRSALLSRSGGRLCDLVVAGADRPALCVLAWPDTRTPDPFDEEDLRVLIDAHNRDQTRPSTRVLDGALLDPEPDGDELSRDLDRPRGGLVTTIPEGFVPLGQEGSFLGHVGGLTWRRGADRTDLCVLLEPHHLNPNGTAHGGFLLTVLDITLGATVESYLGAAADRHPVTLQLSASMPAAAKGGELPFGEATVDRATRTVTFVSARLHSAGDTVLTASAVFRNPPPPASGR</sequence>
<proteinExistence type="predicted"/>
<evidence type="ECO:0000259" key="2">
    <source>
        <dbReference type="Pfam" id="PF03061"/>
    </source>
</evidence>
<evidence type="ECO:0000256" key="1">
    <source>
        <dbReference type="SAM" id="MobiDB-lite"/>
    </source>
</evidence>
<dbReference type="Gene3D" id="3.10.129.10">
    <property type="entry name" value="Hotdog Thioesterase"/>
    <property type="match status" value="1"/>
</dbReference>
<feature type="region of interest" description="Disordered" evidence="1">
    <location>
        <begin position="101"/>
        <end position="128"/>
    </location>
</feature>
<protein>
    <submittedName>
        <fullName evidence="3">Acyl-coenzyme A thioesterase PaaI, contains HGG motif</fullName>
    </submittedName>
</protein>
<name>A0A1G7Y1S5_PSEOR</name>
<dbReference type="RefSeq" id="WP_218129951.1">
    <property type="nucleotide sequence ID" value="NZ_FNBE01000016.1"/>
</dbReference>
<dbReference type="Pfam" id="PF03061">
    <property type="entry name" value="4HBT"/>
    <property type="match status" value="1"/>
</dbReference>
<dbReference type="AlphaFoldDB" id="A0A1G7Y1S5"/>